<dbReference type="AlphaFoldDB" id="T1IZP3"/>
<keyword evidence="1" id="KW-0472">Membrane</keyword>
<reference evidence="2" key="2">
    <citation type="submission" date="2015-02" db="UniProtKB">
        <authorList>
            <consortium name="EnsemblMetazoa"/>
        </authorList>
    </citation>
    <scope>IDENTIFICATION</scope>
</reference>
<dbReference type="EnsemblMetazoa" id="SMAR006725-RA">
    <property type="protein sequence ID" value="SMAR006725-PA"/>
    <property type="gene ID" value="SMAR006725"/>
</dbReference>
<dbReference type="Proteomes" id="UP000014500">
    <property type="component" value="Unassembled WGS sequence"/>
</dbReference>
<keyword evidence="3" id="KW-1185">Reference proteome</keyword>
<evidence type="ECO:0000256" key="1">
    <source>
        <dbReference type="SAM" id="Phobius"/>
    </source>
</evidence>
<name>T1IZP3_STRMM</name>
<sequence>MAATLARVFVWIIVFSVNFGSVFDMSWCWKNEIDLKVKLKIVIPNVAIKPNSLQPEQSKMLFYEAPGAWLVYGFFPGRN</sequence>
<proteinExistence type="predicted"/>
<dbReference type="EMBL" id="JH431721">
    <property type="status" value="NOT_ANNOTATED_CDS"/>
    <property type="molecule type" value="Genomic_DNA"/>
</dbReference>
<accession>T1IZP3</accession>
<evidence type="ECO:0000313" key="3">
    <source>
        <dbReference type="Proteomes" id="UP000014500"/>
    </source>
</evidence>
<feature type="transmembrane region" description="Helical" evidence="1">
    <location>
        <begin position="6"/>
        <end position="29"/>
    </location>
</feature>
<protein>
    <submittedName>
        <fullName evidence="2">Uncharacterized protein</fullName>
    </submittedName>
</protein>
<keyword evidence="1" id="KW-0812">Transmembrane</keyword>
<reference evidence="3" key="1">
    <citation type="submission" date="2011-05" db="EMBL/GenBank/DDBJ databases">
        <authorList>
            <person name="Richards S.R."/>
            <person name="Qu J."/>
            <person name="Jiang H."/>
            <person name="Jhangiani S.N."/>
            <person name="Agravi P."/>
            <person name="Goodspeed R."/>
            <person name="Gross S."/>
            <person name="Mandapat C."/>
            <person name="Jackson L."/>
            <person name="Mathew T."/>
            <person name="Pu L."/>
            <person name="Thornton R."/>
            <person name="Saada N."/>
            <person name="Wilczek-Boney K.B."/>
            <person name="Lee S."/>
            <person name="Kovar C."/>
            <person name="Wu Y."/>
            <person name="Scherer S.E."/>
            <person name="Worley K.C."/>
            <person name="Muzny D.M."/>
            <person name="Gibbs R."/>
        </authorList>
    </citation>
    <scope>NUCLEOTIDE SEQUENCE</scope>
    <source>
        <strain evidence="3">Brora</strain>
    </source>
</reference>
<dbReference type="HOGENOM" id="CLU_2609086_0_0_1"/>
<organism evidence="2 3">
    <name type="scientific">Strigamia maritima</name>
    <name type="common">European centipede</name>
    <name type="synonym">Geophilus maritimus</name>
    <dbReference type="NCBI Taxonomy" id="126957"/>
    <lineage>
        <taxon>Eukaryota</taxon>
        <taxon>Metazoa</taxon>
        <taxon>Ecdysozoa</taxon>
        <taxon>Arthropoda</taxon>
        <taxon>Myriapoda</taxon>
        <taxon>Chilopoda</taxon>
        <taxon>Pleurostigmophora</taxon>
        <taxon>Geophilomorpha</taxon>
        <taxon>Linotaeniidae</taxon>
        <taxon>Strigamia</taxon>
    </lineage>
</organism>
<evidence type="ECO:0000313" key="2">
    <source>
        <dbReference type="EnsemblMetazoa" id="SMAR006725-PA"/>
    </source>
</evidence>
<keyword evidence="1" id="KW-1133">Transmembrane helix</keyword>